<gene>
    <name evidence="1" type="ORF">CF386_12220</name>
</gene>
<dbReference type="AlphaFoldDB" id="A0A220VHM3"/>
<sequence length="117" mass="13771">MTTLTTDLDRNLDLFVQETSETKLVWGLCSPEEEWLIIDSIQYENAEVMPFWSSEKMALEHCVEEWSDFSPQSIPLDMFLQDWMVTFTEDETLVGLNWNLNLEGEELEPEMISRLFV</sequence>
<dbReference type="EMBL" id="CP022356">
    <property type="protein sequence ID" value="ASK79801.1"/>
    <property type="molecule type" value="Genomic_DNA"/>
</dbReference>
<dbReference type="Proteomes" id="UP000242175">
    <property type="component" value="Chromosome small"/>
</dbReference>
<evidence type="ECO:0000313" key="1">
    <source>
        <dbReference type="EMBL" id="ASK79801.1"/>
    </source>
</evidence>
<dbReference type="KEGG" id="pmai:CF386_12220"/>
<evidence type="ECO:0000313" key="2">
    <source>
        <dbReference type="Proteomes" id="UP000242175"/>
    </source>
</evidence>
<dbReference type="RefSeq" id="WP_089074709.1">
    <property type="nucleotide sequence ID" value="NZ_CBCSAM010000003.1"/>
</dbReference>
<protein>
    <recommendedName>
        <fullName evidence="3">DUF2750 domain-containing protein</fullName>
    </recommendedName>
</protein>
<organism evidence="1 2">
    <name type="scientific">Paraphotobacterium marinum</name>
    <dbReference type="NCBI Taxonomy" id="1755811"/>
    <lineage>
        <taxon>Bacteria</taxon>
        <taxon>Pseudomonadati</taxon>
        <taxon>Pseudomonadota</taxon>
        <taxon>Gammaproteobacteria</taxon>
        <taxon>Vibrionales</taxon>
        <taxon>Vibrionaceae</taxon>
        <taxon>Paraphotobacterium</taxon>
    </lineage>
</organism>
<dbReference type="OrthoDB" id="5916942at2"/>
<accession>A0A220VHM3</accession>
<dbReference type="Pfam" id="PF11042">
    <property type="entry name" value="DUF2750"/>
    <property type="match status" value="1"/>
</dbReference>
<evidence type="ECO:0008006" key="3">
    <source>
        <dbReference type="Google" id="ProtNLM"/>
    </source>
</evidence>
<reference evidence="1 2" key="1">
    <citation type="journal article" date="2016" name="Int. J. Syst. Evol. Microbiol.">
        <title>Paraphotobacterium marinum gen. nov., sp. nov., a member of the family Vibrionaceae, isolated from surface seawater.</title>
        <authorList>
            <person name="Huang Z."/>
            <person name="Dong C."/>
            <person name="Shao Z."/>
        </authorList>
    </citation>
    <scope>NUCLEOTIDE SEQUENCE [LARGE SCALE GENOMIC DNA]</scope>
    <source>
        <strain evidence="1 2">NSCS20N07D</strain>
    </source>
</reference>
<name>A0A220VHM3_9GAMM</name>
<proteinExistence type="predicted"/>
<keyword evidence="2" id="KW-1185">Reference proteome</keyword>
<dbReference type="InterPro" id="IPR021284">
    <property type="entry name" value="DUF2750"/>
</dbReference>